<dbReference type="EMBL" id="MU003495">
    <property type="protein sequence ID" value="KAF2475710.1"/>
    <property type="molecule type" value="Genomic_DNA"/>
</dbReference>
<organism evidence="1 2">
    <name type="scientific">Lindgomyces ingoldianus</name>
    <dbReference type="NCBI Taxonomy" id="673940"/>
    <lineage>
        <taxon>Eukaryota</taxon>
        <taxon>Fungi</taxon>
        <taxon>Dikarya</taxon>
        <taxon>Ascomycota</taxon>
        <taxon>Pezizomycotina</taxon>
        <taxon>Dothideomycetes</taxon>
        <taxon>Pleosporomycetidae</taxon>
        <taxon>Pleosporales</taxon>
        <taxon>Lindgomycetaceae</taxon>
        <taxon>Lindgomyces</taxon>
    </lineage>
</organism>
<reference evidence="1" key="1">
    <citation type="journal article" date="2020" name="Stud. Mycol.">
        <title>101 Dothideomycetes genomes: a test case for predicting lifestyles and emergence of pathogens.</title>
        <authorList>
            <person name="Haridas S."/>
            <person name="Albert R."/>
            <person name="Binder M."/>
            <person name="Bloem J."/>
            <person name="Labutti K."/>
            <person name="Salamov A."/>
            <person name="Andreopoulos B."/>
            <person name="Baker S."/>
            <person name="Barry K."/>
            <person name="Bills G."/>
            <person name="Bluhm B."/>
            <person name="Cannon C."/>
            <person name="Castanera R."/>
            <person name="Culley D."/>
            <person name="Daum C."/>
            <person name="Ezra D."/>
            <person name="Gonzalez J."/>
            <person name="Henrissat B."/>
            <person name="Kuo A."/>
            <person name="Liang C."/>
            <person name="Lipzen A."/>
            <person name="Lutzoni F."/>
            <person name="Magnuson J."/>
            <person name="Mondo S."/>
            <person name="Nolan M."/>
            <person name="Ohm R."/>
            <person name="Pangilinan J."/>
            <person name="Park H.-J."/>
            <person name="Ramirez L."/>
            <person name="Alfaro M."/>
            <person name="Sun H."/>
            <person name="Tritt A."/>
            <person name="Yoshinaga Y."/>
            <person name="Zwiers L.-H."/>
            <person name="Turgeon B."/>
            <person name="Goodwin S."/>
            <person name="Spatafora J."/>
            <person name="Crous P."/>
            <person name="Grigoriev I."/>
        </authorList>
    </citation>
    <scope>NUCLEOTIDE SEQUENCE</scope>
    <source>
        <strain evidence="1">ATCC 200398</strain>
    </source>
</reference>
<dbReference type="Proteomes" id="UP000799755">
    <property type="component" value="Unassembled WGS sequence"/>
</dbReference>
<comment type="caution">
    <text evidence="1">The sequence shown here is derived from an EMBL/GenBank/DDBJ whole genome shotgun (WGS) entry which is preliminary data.</text>
</comment>
<protein>
    <submittedName>
        <fullName evidence="1">Uncharacterized protein</fullName>
    </submittedName>
</protein>
<sequence>MKVVRRPKIYAFVSCWHLGRGNTSTLHWKEIRCVGMSNTRPSNIEADIITSLANFLFEAIRSMQSAYLPFASCCSCSCLNPLFEQFFRTMRWKRLSDHAIGPALQDCQPDFDLTLSFDFIASAHAIAGMVGLGTSRTSSKVTLNLRKIMSFVYSISQETHEDKPPSKALSVIVILNLDALSLSEHLRSPRSSDRVNTYLFFSIAFDALQVWTLWLQFNLELGATPSTCLSIYPLEKYHALAPDIAIPILHRIAIICFRYTRPALFQAIVAIMKESAFGCCRNDGRCIISATSLLYFTLTVSIAYYQYKNYTVVTELPRALDYLLFAETLASQHDNFNGTAPITPMRVDVDGATAAVSTMNNLWTGFTEICVVLSDLKHQIGSICIVSVVCCVDLSGNRVKTSHNIAHLIPTRIIKSIKLMGSMKYMLTDLQVLRDLKIHKSNPRKLTECVVANLPDFSAPVITFAVFAALPQSQISISKAFASLPLIPLIEQFSISFIASLQGLAAFLSCLSRLERSLESAHLAPRNEKLSTRQKFFIGKPSLMYRITPRRRDSPQPQSKGPAKCLQRPSHYLDKEVASPMFVFRVLLTRLWYFHSTFIHHAFSVPGKQRFTIKDIELTVEIPSFIILASLQDPIAVHYWTPWFCNRATRGMIIGEMEHDAQWHARAAQAGALEWQFESIKERDGSSGVPIFKNSCLLRQCEYHGIANVNADTQALVRDYISGMGPKTETRFCHSHLSHDSTFKGMRMTIIGESHLGKYFHSPFYKRRELFIAREYFAFHESSRHIKTNFNTLKSKIKKIAKGSKPQSYQLTGAASWDSSTACTITTLFRPAGGDSRYSLTFMHPMQHWKIVQVNLFFSSPPLLVLIHLYLAVWLEQWSEAEGTRPKARTFHYSDTDWVDFRHWINLARVLKFIPISQQNLYNYLLDTAVQYRSTRQAMHDTDDTHSFAQDIQYIDQDLPSVTMKSLLARSSLYSIFQESTEGLDNIIVSYYLLPGIQRWLILLLGFMVGLWHLYSTLACEGGYRGFQQPTLSFKIAPGTKFGTCGRTGSMSLIESVATEESPPTGSLALHPSVDSLFSARCSHLTALPTRRFNPIYNALARFCLWNLLNHYPMTATATTTVASNRLNS</sequence>
<name>A0ACB6R9I6_9PLEO</name>
<accession>A0ACB6R9I6</accession>
<evidence type="ECO:0000313" key="2">
    <source>
        <dbReference type="Proteomes" id="UP000799755"/>
    </source>
</evidence>
<keyword evidence="2" id="KW-1185">Reference proteome</keyword>
<gene>
    <name evidence="1" type="ORF">BDR25DRAFT_391212</name>
</gene>
<evidence type="ECO:0000313" key="1">
    <source>
        <dbReference type="EMBL" id="KAF2475710.1"/>
    </source>
</evidence>
<proteinExistence type="predicted"/>